<comment type="caution">
    <text evidence="7">The sequence shown here is derived from an EMBL/GenBank/DDBJ whole genome shotgun (WGS) entry which is preliminary data.</text>
</comment>
<dbReference type="CDD" id="cd21340">
    <property type="entry name" value="PPP1R42"/>
    <property type="match status" value="1"/>
</dbReference>
<dbReference type="InterPro" id="IPR001660">
    <property type="entry name" value="SAM"/>
</dbReference>
<gene>
    <name evidence="7" type="ORF">BSTOLATCC_MIC22084</name>
</gene>
<dbReference type="Gene3D" id="1.10.150.50">
    <property type="entry name" value="Transcription Factor, Ets-1"/>
    <property type="match status" value="1"/>
</dbReference>
<dbReference type="InterPro" id="IPR025875">
    <property type="entry name" value="Leu-rich_rpt_4"/>
</dbReference>
<comment type="subcellular location">
    <subcellularLocation>
        <location evidence="1">Cell projection</location>
        <location evidence="1">Cilium</location>
    </subcellularLocation>
</comment>
<evidence type="ECO:0000256" key="3">
    <source>
        <dbReference type="ARBA" id="ARBA00022737"/>
    </source>
</evidence>
<evidence type="ECO:0000256" key="1">
    <source>
        <dbReference type="ARBA" id="ARBA00004138"/>
    </source>
</evidence>
<dbReference type="EMBL" id="CAJZBQ010000021">
    <property type="protein sequence ID" value="CAG9318714.1"/>
    <property type="molecule type" value="Genomic_DNA"/>
</dbReference>
<reference evidence="7" key="1">
    <citation type="submission" date="2021-09" db="EMBL/GenBank/DDBJ databases">
        <authorList>
            <consortium name="AG Swart"/>
            <person name="Singh M."/>
            <person name="Singh A."/>
            <person name="Seah K."/>
            <person name="Emmerich C."/>
        </authorList>
    </citation>
    <scope>NUCLEOTIDE SEQUENCE</scope>
    <source>
        <strain evidence="7">ATCC30299</strain>
    </source>
</reference>
<proteinExistence type="predicted"/>
<dbReference type="CDD" id="cd09487">
    <property type="entry name" value="SAM_superfamily"/>
    <property type="match status" value="1"/>
</dbReference>
<feature type="domain" description="SAM" evidence="6">
    <location>
        <begin position="1"/>
        <end position="65"/>
    </location>
</feature>
<dbReference type="Proteomes" id="UP001162131">
    <property type="component" value="Unassembled WGS sequence"/>
</dbReference>
<dbReference type="PANTHER" id="PTHR45973:SF9">
    <property type="entry name" value="LEUCINE-RICH REPEAT-CONTAINING PROTEIN 46"/>
    <property type="match status" value="1"/>
</dbReference>
<dbReference type="Pfam" id="PF07647">
    <property type="entry name" value="SAM_2"/>
    <property type="match status" value="1"/>
</dbReference>
<evidence type="ECO:0000256" key="2">
    <source>
        <dbReference type="ARBA" id="ARBA00022614"/>
    </source>
</evidence>
<accession>A0AAU9IZZ8</accession>
<dbReference type="InterPro" id="IPR013761">
    <property type="entry name" value="SAM/pointed_sf"/>
</dbReference>
<evidence type="ECO:0000259" key="6">
    <source>
        <dbReference type="PROSITE" id="PS50105"/>
    </source>
</evidence>
<keyword evidence="4" id="KW-0969">Cilium</keyword>
<organism evidence="7 8">
    <name type="scientific">Blepharisma stoltei</name>
    <dbReference type="NCBI Taxonomy" id="1481888"/>
    <lineage>
        <taxon>Eukaryota</taxon>
        <taxon>Sar</taxon>
        <taxon>Alveolata</taxon>
        <taxon>Ciliophora</taxon>
        <taxon>Postciliodesmatophora</taxon>
        <taxon>Heterotrichea</taxon>
        <taxon>Heterotrichida</taxon>
        <taxon>Blepharismidae</taxon>
        <taxon>Blepharisma</taxon>
    </lineage>
</organism>
<evidence type="ECO:0000313" key="8">
    <source>
        <dbReference type="Proteomes" id="UP001162131"/>
    </source>
</evidence>
<dbReference type="Gene3D" id="3.80.10.10">
    <property type="entry name" value="Ribonuclease Inhibitor"/>
    <property type="match status" value="2"/>
</dbReference>
<dbReference type="SUPFAM" id="SSF47769">
    <property type="entry name" value="SAM/Pointed domain"/>
    <property type="match status" value="1"/>
</dbReference>
<dbReference type="PANTHER" id="PTHR45973">
    <property type="entry name" value="PROTEIN PHOSPHATASE 1 REGULATORY SUBUNIT SDS22-RELATED"/>
    <property type="match status" value="1"/>
</dbReference>
<evidence type="ECO:0000256" key="4">
    <source>
        <dbReference type="ARBA" id="ARBA00023069"/>
    </source>
</evidence>
<keyword evidence="5" id="KW-0966">Cell projection</keyword>
<evidence type="ECO:0000256" key="5">
    <source>
        <dbReference type="ARBA" id="ARBA00023273"/>
    </source>
</evidence>
<keyword evidence="3" id="KW-0677">Repeat</keyword>
<name>A0AAU9IZZ8_9CILI</name>
<dbReference type="SUPFAM" id="SSF52058">
    <property type="entry name" value="L domain-like"/>
    <property type="match status" value="1"/>
</dbReference>
<dbReference type="PROSITE" id="PS50105">
    <property type="entry name" value="SAM_DOMAIN"/>
    <property type="match status" value="1"/>
</dbReference>
<dbReference type="InterPro" id="IPR001611">
    <property type="entry name" value="Leu-rich_rpt"/>
</dbReference>
<dbReference type="Pfam" id="PF12799">
    <property type="entry name" value="LRR_4"/>
    <property type="match status" value="1"/>
</dbReference>
<protein>
    <recommendedName>
        <fullName evidence="6">SAM domain-containing protein</fullName>
    </recommendedName>
</protein>
<dbReference type="InterPro" id="IPR032675">
    <property type="entry name" value="LRR_dom_sf"/>
</dbReference>
<dbReference type="InterPro" id="IPR050576">
    <property type="entry name" value="Cilia_flagella_integrity"/>
</dbReference>
<dbReference type="AlphaFoldDB" id="A0AAU9IZZ8"/>
<sequence>MEHTAVFRILANANLVKQYLKLFQQNGVDDETITELNENHLEEMGIFNKAHRDLILQCRDNLSNEEFPINTQLEEEKKETHGPQNPITIAMLLKSSNVSTRSKALSNDNFLRKLIMAELSDKNIDSIQCLDNCPRLQVLYLNSNKINAIENIEMLSSLRILSLENNLISRLSGLSNLSHLEKLHLDRNCIQKIEGLENLNELTELHCNRQNIRVPLEFDENSIVGISPNLRILSLCGNKIEDISLLWYLDKAEEIDLSENQIQMGEDFIKALSCMNYLKILNLSGNPIVRRPKYRDEVILSNYSIQELDGKTILGNEREYLLRLHGKGRAPVKKETKKGIDLAVVGNRFNKNK</sequence>
<evidence type="ECO:0000313" key="7">
    <source>
        <dbReference type="EMBL" id="CAG9318714.1"/>
    </source>
</evidence>
<dbReference type="SMART" id="SM00365">
    <property type="entry name" value="LRR_SD22"/>
    <property type="match status" value="5"/>
</dbReference>
<dbReference type="PROSITE" id="PS51450">
    <property type="entry name" value="LRR"/>
    <property type="match status" value="4"/>
</dbReference>
<keyword evidence="2" id="KW-0433">Leucine-rich repeat</keyword>
<keyword evidence="8" id="KW-1185">Reference proteome</keyword>